<keyword evidence="2 3" id="KW-0539">Nucleus</keyword>
<evidence type="ECO:0000259" key="4">
    <source>
        <dbReference type="PROSITE" id="PS50039"/>
    </source>
</evidence>
<gene>
    <name evidence="5" type="primary">Foxl1</name>
    <name evidence="5" type="ORF">Anas_03050</name>
</gene>
<dbReference type="InterPro" id="IPR001766">
    <property type="entry name" value="Fork_head_dom"/>
</dbReference>
<comment type="caution">
    <text evidence="5">The sequence shown here is derived from an EMBL/GenBank/DDBJ whole genome shotgun (WGS) entry which is preliminary data.</text>
</comment>
<dbReference type="GO" id="GO:0030154">
    <property type="term" value="P:cell differentiation"/>
    <property type="evidence" value="ECO:0007669"/>
    <property type="project" value="TreeGrafter"/>
</dbReference>
<dbReference type="PROSITE" id="PS50039">
    <property type="entry name" value="FORK_HEAD_3"/>
    <property type="match status" value="1"/>
</dbReference>
<dbReference type="SMART" id="SM00339">
    <property type="entry name" value="FH"/>
    <property type="match status" value="1"/>
</dbReference>
<evidence type="ECO:0000256" key="3">
    <source>
        <dbReference type="PROSITE-ProRule" id="PRU00089"/>
    </source>
</evidence>
<keyword evidence="1 3" id="KW-0238">DNA-binding</keyword>
<dbReference type="Proteomes" id="UP000326759">
    <property type="component" value="Unassembled WGS sequence"/>
</dbReference>
<evidence type="ECO:0000256" key="1">
    <source>
        <dbReference type="ARBA" id="ARBA00023125"/>
    </source>
</evidence>
<accession>A0A5N5SKQ3</accession>
<dbReference type="PANTHER" id="PTHR11829">
    <property type="entry name" value="FORKHEAD BOX PROTEIN"/>
    <property type="match status" value="1"/>
</dbReference>
<dbReference type="EMBL" id="SEYY01023908">
    <property type="protein sequence ID" value="KAB7494547.1"/>
    <property type="molecule type" value="Genomic_DNA"/>
</dbReference>
<comment type="subcellular location">
    <subcellularLocation>
        <location evidence="3">Nucleus</location>
    </subcellularLocation>
</comment>
<dbReference type="InterPro" id="IPR036388">
    <property type="entry name" value="WH-like_DNA-bd_sf"/>
</dbReference>
<dbReference type="InterPro" id="IPR036390">
    <property type="entry name" value="WH_DNA-bd_sf"/>
</dbReference>
<feature type="domain" description="Fork-head" evidence="4">
    <location>
        <begin position="1"/>
        <end position="77"/>
    </location>
</feature>
<dbReference type="GO" id="GO:0000981">
    <property type="term" value="F:DNA-binding transcription factor activity, RNA polymerase II-specific"/>
    <property type="evidence" value="ECO:0007669"/>
    <property type="project" value="TreeGrafter"/>
</dbReference>
<dbReference type="GO" id="GO:0000978">
    <property type="term" value="F:RNA polymerase II cis-regulatory region sequence-specific DNA binding"/>
    <property type="evidence" value="ECO:0007669"/>
    <property type="project" value="TreeGrafter"/>
</dbReference>
<feature type="DNA-binding region" description="Fork-head" evidence="3">
    <location>
        <begin position="1"/>
        <end position="77"/>
    </location>
</feature>
<dbReference type="AlphaFoldDB" id="A0A5N5SKQ3"/>
<dbReference type="InterPro" id="IPR030456">
    <property type="entry name" value="TF_fork_head_CS_2"/>
</dbReference>
<organism evidence="5 6">
    <name type="scientific">Armadillidium nasatum</name>
    <dbReference type="NCBI Taxonomy" id="96803"/>
    <lineage>
        <taxon>Eukaryota</taxon>
        <taxon>Metazoa</taxon>
        <taxon>Ecdysozoa</taxon>
        <taxon>Arthropoda</taxon>
        <taxon>Crustacea</taxon>
        <taxon>Multicrustacea</taxon>
        <taxon>Malacostraca</taxon>
        <taxon>Eumalacostraca</taxon>
        <taxon>Peracarida</taxon>
        <taxon>Isopoda</taxon>
        <taxon>Oniscidea</taxon>
        <taxon>Crinocheta</taxon>
        <taxon>Armadillidiidae</taxon>
        <taxon>Armadillidium</taxon>
    </lineage>
</organism>
<dbReference type="OrthoDB" id="6367451at2759"/>
<name>A0A5N5SKQ3_9CRUS</name>
<dbReference type="Gene3D" id="1.10.10.10">
    <property type="entry name" value="Winged helix-like DNA-binding domain superfamily/Winged helix DNA-binding domain"/>
    <property type="match status" value="1"/>
</dbReference>
<dbReference type="GO" id="GO:0009653">
    <property type="term" value="P:anatomical structure morphogenesis"/>
    <property type="evidence" value="ECO:0007669"/>
    <property type="project" value="TreeGrafter"/>
</dbReference>
<reference evidence="5 6" key="1">
    <citation type="journal article" date="2019" name="PLoS Biol.">
        <title>Sex chromosomes control vertical transmission of feminizing Wolbachia symbionts in an isopod.</title>
        <authorList>
            <person name="Becking T."/>
            <person name="Chebbi M.A."/>
            <person name="Giraud I."/>
            <person name="Moumen B."/>
            <person name="Laverre T."/>
            <person name="Caubet Y."/>
            <person name="Peccoud J."/>
            <person name="Gilbert C."/>
            <person name="Cordaux R."/>
        </authorList>
    </citation>
    <scope>NUCLEOTIDE SEQUENCE [LARGE SCALE GENOMIC DNA]</scope>
    <source>
        <strain evidence="5">ANa2</strain>
        <tissue evidence="5">Whole body excluding digestive tract and cuticle</tissue>
    </source>
</reference>
<dbReference type="PANTHER" id="PTHR11829:SF411">
    <property type="entry name" value="FORKHEAD BOX PROTEIN L2"/>
    <property type="match status" value="1"/>
</dbReference>
<evidence type="ECO:0000313" key="6">
    <source>
        <dbReference type="Proteomes" id="UP000326759"/>
    </source>
</evidence>
<dbReference type="SUPFAM" id="SSF46785">
    <property type="entry name" value="Winged helix' DNA-binding domain"/>
    <property type="match status" value="1"/>
</dbReference>
<dbReference type="Pfam" id="PF00250">
    <property type="entry name" value="Forkhead"/>
    <property type="match status" value="1"/>
</dbReference>
<keyword evidence="6" id="KW-1185">Reference proteome</keyword>
<dbReference type="PROSITE" id="PS00658">
    <property type="entry name" value="FORK_HEAD_2"/>
    <property type="match status" value="1"/>
</dbReference>
<dbReference type="InterPro" id="IPR050211">
    <property type="entry name" value="FOX_domain-containing"/>
</dbReference>
<evidence type="ECO:0000313" key="5">
    <source>
        <dbReference type="EMBL" id="KAB7494547.1"/>
    </source>
</evidence>
<protein>
    <submittedName>
        <fullName evidence="5">Forkhead box protein L1</fullName>
    </submittedName>
</protein>
<evidence type="ECO:0000256" key="2">
    <source>
        <dbReference type="ARBA" id="ARBA00023242"/>
    </source>
</evidence>
<sequence length="112" mass="13069">MNDIYNWISTNFPYFAKQNSTGKSGWKNSIRHNLSLNECFVKVAREGSGGGGKGNFWTLRVDFNDMFEKGNYKRRKRMKRNSRMGPYHTLEHYFPSGPISSNCDSERLIFML</sequence>
<proteinExistence type="predicted"/>
<dbReference type="GO" id="GO:0005634">
    <property type="term" value="C:nucleus"/>
    <property type="evidence" value="ECO:0007669"/>
    <property type="project" value="UniProtKB-SubCell"/>
</dbReference>